<dbReference type="Proteomes" id="UP000831701">
    <property type="component" value="Chromosome 14"/>
</dbReference>
<accession>A0ACB8W4H6</accession>
<gene>
    <name evidence="1" type="ORF">L3Q82_001716</name>
</gene>
<evidence type="ECO:0000313" key="2">
    <source>
        <dbReference type="Proteomes" id="UP000831701"/>
    </source>
</evidence>
<sequence length="980" mass="111060">METGNCVTELHEYAQRKGLMLDFEDRGSVGPPHDATFTQRVILDGKAYPDGKGKNKKEAKHNAAKNALKDLLENEHQDSVDSGVTDSPGHSPLCEPSQHCMVETVNYVTELNEYAIRTRSKLHYEDHGSVGPDHNATFTQRVVLNGKAYPDGKGKNKKEAKHNAAKNALKDLLENEHQDSVDSTADENHSSTSNQQTVQLTQNVSESSQIMRRLSGLQLHRDKRRQTETNYIGIVNHYCQKTNRCHTYIEDRRCGPAHEPRFFYKLMIDKKEYPVAEGKSAKEAKQNAARLAWAALQEQSDWDSKDAFKCKKSGKTQASAQSRFTSDFDPMECLGSGAFGHVHKVKHKLLEDKYYAVKIVFCEEKSLREVGTLSELLHPNIIRYYTFWMEDSGYQCPSRTADSSSQFTDNSSVKYLYIQMELCDTKTLKVWIEEKNNTLQDPKRREESLSIAQQIVSGVEYIHSKKHIHRDLKRSERTYDRKVDIFALGLIYFELFWKLSTGHERAKNQIIKSMLCEKPEDRPEARTLKAELENLISDCCDSIVMENYVSKLNELAQKSGLVLTFKEVGSVGPDHIKTFTIRAVLGGREFPDGVGKNKKETRQKAAKNALKVLEEEESANSAGDNRRSVASGGPVEDLNQSVSDVRFFYKLVINNKEYPVAEGKSIKEAQQNAAQLAWSALHEQSDWDSKVSVRSTVSEDGAPPASPDQSPALSYQYKTHMLCFILSLGKGAFGRVFKAKEKLTEKDYAVKIVCCKDIRKALREVRTLSDLLHCNIIRYYDCWLEDSGYQGGSAEDSCSTSQFAHNSSLQYLYIKLELCDKTLEVWINEKNSQSLQDSKRGEESLRIAQQIVSGVEYIHSKMLIHRDLKPANILFGLHEDKVVKIGDFGLVTRDDDAVMERTVDKGTPIYRAPEQRGYNYDRKVDIFPLGLIYLELLWKLSTDHETGDSSKEAEIQVSALTQLSISKASKDEESKQDYCL</sequence>
<proteinExistence type="predicted"/>
<dbReference type="EMBL" id="CM041544">
    <property type="protein sequence ID" value="KAI3362639.1"/>
    <property type="molecule type" value="Genomic_DNA"/>
</dbReference>
<evidence type="ECO:0000313" key="1">
    <source>
        <dbReference type="EMBL" id="KAI3362639.1"/>
    </source>
</evidence>
<reference evidence="1" key="1">
    <citation type="submission" date="2022-04" db="EMBL/GenBank/DDBJ databases">
        <title>Jade perch genome.</title>
        <authorList>
            <person name="Chao B."/>
        </authorList>
    </citation>
    <scope>NUCLEOTIDE SEQUENCE</scope>
    <source>
        <strain evidence="1">CB-2022</strain>
    </source>
</reference>
<organism evidence="1 2">
    <name type="scientific">Scortum barcoo</name>
    <name type="common">barcoo grunter</name>
    <dbReference type="NCBI Taxonomy" id="214431"/>
    <lineage>
        <taxon>Eukaryota</taxon>
        <taxon>Metazoa</taxon>
        <taxon>Chordata</taxon>
        <taxon>Craniata</taxon>
        <taxon>Vertebrata</taxon>
        <taxon>Euteleostomi</taxon>
        <taxon>Actinopterygii</taxon>
        <taxon>Neopterygii</taxon>
        <taxon>Teleostei</taxon>
        <taxon>Neoteleostei</taxon>
        <taxon>Acanthomorphata</taxon>
        <taxon>Eupercaria</taxon>
        <taxon>Centrarchiformes</taxon>
        <taxon>Terapontoidei</taxon>
        <taxon>Terapontidae</taxon>
        <taxon>Scortum</taxon>
    </lineage>
</organism>
<keyword evidence="2" id="KW-1185">Reference proteome</keyword>
<protein>
    <submittedName>
        <fullName evidence="1">Uncharacterized protein</fullName>
    </submittedName>
</protein>
<comment type="caution">
    <text evidence="1">The sequence shown here is derived from an EMBL/GenBank/DDBJ whole genome shotgun (WGS) entry which is preliminary data.</text>
</comment>
<name>A0ACB8W4H6_9TELE</name>